<name>A0A816VGQ2_BRANA</name>
<protein>
    <submittedName>
        <fullName evidence="1">(rape) hypothetical protein</fullName>
    </submittedName>
</protein>
<gene>
    <name evidence="1" type="ORF">DARMORV10_A03P25130.1</name>
</gene>
<accession>A0A816VGQ2</accession>
<dbReference type="AlphaFoldDB" id="A0A816VGQ2"/>
<reference evidence="1" key="1">
    <citation type="submission" date="2021-01" db="EMBL/GenBank/DDBJ databases">
        <authorList>
            <consortium name="Genoscope - CEA"/>
            <person name="William W."/>
        </authorList>
    </citation>
    <scope>NUCLEOTIDE SEQUENCE</scope>
</reference>
<dbReference type="EMBL" id="HG994357">
    <property type="protein sequence ID" value="CAF2124108.1"/>
    <property type="molecule type" value="Genomic_DNA"/>
</dbReference>
<organism evidence="1">
    <name type="scientific">Brassica napus</name>
    <name type="common">Rape</name>
    <dbReference type="NCBI Taxonomy" id="3708"/>
    <lineage>
        <taxon>Eukaryota</taxon>
        <taxon>Viridiplantae</taxon>
        <taxon>Streptophyta</taxon>
        <taxon>Embryophyta</taxon>
        <taxon>Tracheophyta</taxon>
        <taxon>Spermatophyta</taxon>
        <taxon>Magnoliopsida</taxon>
        <taxon>eudicotyledons</taxon>
        <taxon>Gunneridae</taxon>
        <taxon>Pentapetalae</taxon>
        <taxon>rosids</taxon>
        <taxon>malvids</taxon>
        <taxon>Brassicales</taxon>
        <taxon>Brassicaceae</taxon>
        <taxon>Brassiceae</taxon>
        <taxon>Brassica</taxon>
    </lineage>
</organism>
<proteinExistence type="predicted"/>
<evidence type="ECO:0000313" key="1">
    <source>
        <dbReference type="EMBL" id="CAF2124108.1"/>
    </source>
</evidence>
<dbReference type="Proteomes" id="UP001295469">
    <property type="component" value="Chromosome A03"/>
</dbReference>
<sequence>MDLGLQCSIEIDAKFTGRLILAIKIRLELSRSTYGKDIPKTDLDAHKWLQFKLQDTATDFHPTKLLSCC</sequence>